<dbReference type="Pfam" id="PF08240">
    <property type="entry name" value="ADH_N"/>
    <property type="match status" value="1"/>
</dbReference>
<evidence type="ECO:0000256" key="2">
    <source>
        <dbReference type="ARBA" id="ARBA00011245"/>
    </source>
</evidence>
<dbReference type="PANTHER" id="PTHR45348">
    <property type="entry name" value="HYPOTHETICAL OXIDOREDUCTASE (EUROFUNG)"/>
    <property type="match status" value="1"/>
</dbReference>
<feature type="domain" description="Enoyl reductase (ER)" evidence="6">
    <location>
        <begin position="20"/>
        <end position="360"/>
    </location>
</feature>
<comment type="subunit">
    <text evidence="2">Monomer.</text>
</comment>
<evidence type="ECO:0000256" key="1">
    <source>
        <dbReference type="ARBA" id="ARBA00008072"/>
    </source>
</evidence>
<dbReference type="SUPFAM" id="SSF51735">
    <property type="entry name" value="NAD(P)-binding Rossmann-fold domains"/>
    <property type="match status" value="1"/>
</dbReference>
<sequence length="364" mass="38820">MQPHLPATQLAVIQAVEPPGSLVVSPDRSLPIIGPDQVLVKVFAVALNPCDWKMPTNFPTPGAGDGSDFTGEIVALGDGVRQSNPHFSVGDRVAGAVHASNPLNPSSGCFAEYVVAYADLIWKVPAIMSWEQAAAIGGCVIGSLGLGLFETLALPASPEKPTGKPFFVLVYGGSTASGTMAIQLLKLCGIRVITTCSPKNFPLVAKYGAEKAFDYSSSTCATDIRAYTRNSLEYALDIIADARSIRVCEDAIGRGGGRYVGFERLPDEILSGGGRRTVQWNWVLGITMTGQKIDLGAGYGSEPNPQRRLFGKQWFLTVQRLVDNGLIMAHPQKVNQGGLDAVPRGVELMRKKGVSGEKMVYRIA</sequence>
<protein>
    <submittedName>
        <fullName evidence="7">Zinc binding enoyl reductase</fullName>
    </submittedName>
</protein>
<organism evidence="7 8">
    <name type="scientific">Saccharata proteae CBS 121410</name>
    <dbReference type="NCBI Taxonomy" id="1314787"/>
    <lineage>
        <taxon>Eukaryota</taxon>
        <taxon>Fungi</taxon>
        <taxon>Dikarya</taxon>
        <taxon>Ascomycota</taxon>
        <taxon>Pezizomycotina</taxon>
        <taxon>Dothideomycetes</taxon>
        <taxon>Dothideomycetes incertae sedis</taxon>
        <taxon>Botryosphaeriales</taxon>
        <taxon>Saccharataceae</taxon>
        <taxon>Saccharata</taxon>
    </lineage>
</organism>
<evidence type="ECO:0000313" key="7">
    <source>
        <dbReference type="EMBL" id="KAF2084693.1"/>
    </source>
</evidence>
<keyword evidence="4" id="KW-0521">NADP</keyword>
<keyword evidence="8" id="KW-1185">Reference proteome</keyword>
<comment type="similarity">
    <text evidence="1">Belongs to the zinc-containing alcohol dehydrogenase family.</text>
</comment>
<dbReference type="Gene3D" id="3.40.50.720">
    <property type="entry name" value="NAD(P)-binding Rossmann-like Domain"/>
    <property type="match status" value="1"/>
</dbReference>
<dbReference type="OrthoDB" id="48317at2759"/>
<gene>
    <name evidence="7" type="ORF">K490DRAFT_75650</name>
</gene>
<name>A0A9P4HQ86_9PEZI</name>
<reference evidence="7" key="1">
    <citation type="journal article" date="2020" name="Stud. Mycol.">
        <title>101 Dothideomycetes genomes: a test case for predicting lifestyles and emergence of pathogens.</title>
        <authorList>
            <person name="Haridas S."/>
            <person name="Albert R."/>
            <person name="Binder M."/>
            <person name="Bloem J."/>
            <person name="Labutti K."/>
            <person name="Salamov A."/>
            <person name="Andreopoulos B."/>
            <person name="Baker S."/>
            <person name="Barry K."/>
            <person name="Bills G."/>
            <person name="Bluhm B."/>
            <person name="Cannon C."/>
            <person name="Castanera R."/>
            <person name="Culley D."/>
            <person name="Daum C."/>
            <person name="Ezra D."/>
            <person name="Gonzalez J."/>
            <person name="Henrissat B."/>
            <person name="Kuo A."/>
            <person name="Liang C."/>
            <person name="Lipzen A."/>
            <person name="Lutzoni F."/>
            <person name="Magnuson J."/>
            <person name="Mondo S."/>
            <person name="Nolan M."/>
            <person name="Ohm R."/>
            <person name="Pangilinan J."/>
            <person name="Park H.-J."/>
            <person name="Ramirez L."/>
            <person name="Alfaro M."/>
            <person name="Sun H."/>
            <person name="Tritt A."/>
            <person name="Yoshinaga Y."/>
            <person name="Zwiers L.-H."/>
            <person name="Turgeon B."/>
            <person name="Goodwin S."/>
            <person name="Spatafora J."/>
            <person name="Crous P."/>
            <person name="Grigoriev I."/>
        </authorList>
    </citation>
    <scope>NUCLEOTIDE SEQUENCE</scope>
    <source>
        <strain evidence="7">CBS 121410</strain>
    </source>
</reference>
<dbReference type="PANTHER" id="PTHR45348:SF1">
    <property type="entry name" value="TRANS-ENOYL REDUCTASE STHE"/>
    <property type="match status" value="1"/>
</dbReference>
<dbReference type="InterPro" id="IPR036291">
    <property type="entry name" value="NAD(P)-bd_dom_sf"/>
</dbReference>
<dbReference type="EMBL" id="ML978738">
    <property type="protein sequence ID" value="KAF2084693.1"/>
    <property type="molecule type" value="Genomic_DNA"/>
</dbReference>
<dbReference type="Gene3D" id="3.90.180.10">
    <property type="entry name" value="Medium-chain alcohol dehydrogenases, catalytic domain"/>
    <property type="match status" value="1"/>
</dbReference>
<dbReference type="SMART" id="SM00829">
    <property type="entry name" value="PKS_ER"/>
    <property type="match status" value="1"/>
</dbReference>
<dbReference type="CDD" id="cd08249">
    <property type="entry name" value="enoyl_reductase_like"/>
    <property type="match status" value="1"/>
</dbReference>
<evidence type="ECO:0000256" key="4">
    <source>
        <dbReference type="ARBA" id="ARBA00022857"/>
    </source>
</evidence>
<evidence type="ECO:0000313" key="8">
    <source>
        <dbReference type="Proteomes" id="UP000799776"/>
    </source>
</evidence>
<dbReference type="AlphaFoldDB" id="A0A9P4HQ86"/>
<proteinExistence type="inferred from homology"/>
<evidence type="ECO:0000259" key="6">
    <source>
        <dbReference type="SMART" id="SM00829"/>
    </source>
</evidence>
<dbReference type="InterPro" id="IPR013149">
    <property type="entry name" value="ADH-like_C"/>
</dbReference>
<evidence type="ECO:0000256" key="3">
    <source>
        <dbReference type="ARBA" id="ARBA00022741"/>
    </source>
</evidence>
<accession>A0A9P4HQ86</accession>
<dbReference type="InterPro" id="IPR013154">
    <property type="entry name" value="ADH-like_N"/>
</dbReference>
<comment type="caution">
    <text evidence="7">The sequence shown here is derived from an EMBL/GenBank/DDBJ whole genome shotgun (WGS) entry which is preliminary data.</text>
</comment>
<dbReference type="InterPro" id="IPR011032">
    <property type="entry name" value="GroES-like_sf"/>
</dbReference>
<dbReference type="Pfam" id="PF00107">
    <property type="entry name" value="ADH_zinc_N"/>
    <property type="match status" value="1"/>
</dbReference>
<dbReference type="Proteomes" id="UP000799776">
    <property type="component" value="Unassembled WGS sequence"/>
</dbReference>
<evidence type="ECO:0000256" key="5">
    <source>
        <dbReference type="ARBA" id="ARBA00023002"/>
    </source>
</evidence>
<dbReference type="GO" id="GO:0016651">
    <property type="term" value="F:oxidoreductase activity, acting on NAD(P)H"/>
    <property type="evidence" value="ECO:0007669"/>
    <property type="project" value="InterPro"/>
</dbReference>
<dbReference type="GO" id="GO:0000166">
    <property type="term" value="F:nucleotide binding"/>
    <property type="evidence" value="ECO:0007669"/>
    <property type="project" value="UniProtKB-KW"/>
</dbReference>
<dbReference type="InterPro" id="IPR047122">
    <property type="entry name" value="Trans-enoyl_RdTase-like"/>
</dbReference>
<dbReference type="InterPro" id="IPR020843">
    <property type="entry name" value="ER"/>
</dbReference>
<keyword evidence="3" id="KW-0547">Nucleotide-binding</keyword>
<keyword evidence="5" id="KW-0560">Oxidoreductase</keyword>
<dbReference type="SUPFAM" id="SSF50129">
    <property type="entry name" value="GroES-like"/>
    <property type="match status" value="1"/>
</dbReference>